<name>A0A1J7BKZ5_9ACTN</name>
<protein>
    <submittedName>
        <fullName evidence="2">Uncharacterized protein</fullName>
    </submittedName>
</protein>
<dbReference type="EMBL" id="MLCF01000002">
    <property type="protein sequence ID" value="OIV39371.1"/>
    <property type="molecule type" value="Genomic_DNA"/>
</dbReference>
<dbReference type="RefSeq" id="WP_071654573.1">
    <property type="nucleotide sequence ID" value="NZ_MLCF01000002.1"/>
</dbReference>
<proteinExistence type="predicted"/>
<keyword evidence="1" id="KW-1133">Transmembrane helix</keyword>
<accession>A0A1J7BKZ5</accession>
<sequence length="136" mass="14692">MTATGTAPRRRIRRLPAAALIVVVLLAGTWLVLHLRAERTAPPLGAHAADVHRLTQKVPPMPTAIVHGIALTYGGASHGAASIGFAPRSDPQDWHWHTVTLHHPATDLGVRVTLLHIWDLPDDRHDAADVRVDPAP</sequence>
<dbReference type="Proteomes" id="UP000243342">
    <property type="component" value="Unassembled WGS sequence"/>
</dbReference>
<evidence type="ECO:0000313" key="2">
    <source>
        <dbReference type="EMBL" id="OIV39371.1"/>
    </source>
</evidence>
<comment type="caution">
    <text evidence="2">The sequence shown here is derived from an EMBL/GenBank/DDBJ whole genome shotgun (WGS) entry which is preliminary data.</text>
</comment>
<gene>
    <name evidence="2" type="ORF">BIV57_00560</name>
</gene>
<evidence type="ECO:0000256" key="1">
    <source>
        <dbReference type="SAM" id="Phobius"/>
    </source>
</evidence>
<keyword evidence="1" id="KW-0472">Membrane</keyword>
<dbReference type="AlphaFoldDB" id="A0A1J7BKZ5"/>
<reference evidence="2 3" key="1">
    <citation type="submission" date="2016-10" db="EMBL/GenBank/DDBJ databases">
        <title>Genome sequence of Streptomyces gilvigriseus MUSC 26.</title>
        <authorList>
            <person name="Lee L.-H."/>
            <person name="Ser H.-L."/>
        </authorList>
    </citation>
    <scope>NUCLEOTIDE SEQUENCE [LARGE SCALE GENOMIC DNA]</scope>
    <source>
        <strain evidence="2 3">MUSC 26</strain>
    </source>
</reference>
<feature type="transmembrane region" description="Helical" evidence="1">
    <location>
        <begin position="12"/>
        <end position="33"/>
    </location>
</feature>
<keyword evidence="1" id="KW-0812">Transmembrane</keyword>
<dbReference type="STRING" id="1428644.BIV57_00560"/>
<organism evidence="2 3">
    <name type="scientific">Mangrovactinospora gilvigrisea</name>
    <dbReference type="NCBI Taxonomy" id="1428644"/>
    <lineage>
        <taxon>Bacteria</taxon>
        <taxon>Bacillati</taxon>
        <taxon>Actinomycetota</taxon>
        <taxon>Actinomycetes</taxon>
        <taxon>Kitasatosporales</taxon>
        <taxon>Streptomycetaceae</taxon>
        <taxon>Mangrovactinospora</taxon>
    </lineage>
</organism>
<evidence type="ECO:0000313" key="3">
    <source>
        <dbReference type="Proteomes" id="UP000243342"/>
    </source>
</evidence>
<keyword evidence="3" id="KW-1185">Reference proteome</keyword>